<evidence type="ECO:0000313" key="2">
    <source>
        <dbReference type="EMBL" id="GAA3039570.1"/>
    </source>
</evidence>
<evidence type="ECO:0000256" key="1">
    <source>
        <dbReference type="SAM" id="MobiDB-lite"/>
    </source>
</evidence>
<reference evidence="3" key="1">
    <citation type="journal article" date="2019" name="Int. J. Syst. Evol. Microbiol.">
        <title>The Global Catalogue of Microorganisms (GCM) 10K type strain sequencing project: providing services to taxonomists for standard genome sequencing and annotation.</title>
        <authorList>
            <consortium name="The Broad Institute Genomics Platform"/>
            <consortium name="The Broad Institute Genome Sequencing Center for Infectious Disease"/>
            <person name="Wu L."/>
            <person name="Ma J."/>
        </authorList>
    </citation>
    <scope>NUCLEOTIDE SEQUENCE [LARGE SCALE GENOMIC DNA]</scope>
    <source>
        <strain evidence="3">JCM 9091</strain>
    </source>
</reference>
<comment type="caution">
    <text evidence="2">The sequence shown here is derived from an EMBL/GenBank/DDBJ whole genome shotgun (WGS) entry which is preliminary data.</text>
</comment>
<dbReference type="EMBL" id="BAAAUF010000018">
    <property type="protein sequence ID" value="GAA3039570.1"/>
    <property type="molecule type" value="Genomic_DNA"/>
</dbReference>
<proteinExistence type="predicted"/>
<keyword evidence="3" id="KW-1185">Reference proteome</keyword>
<gene>
    <name evidence="2" type="ORF">GCM10010448_22500</name>
</gene>
<protein>
    <submittedName>
        <fullName evidence="2">Uncharacterized protein</fullName>
    </submittedName>
</protein>
<name>A0ABP6LDQ8_9ACTN</name>
<feature type="region of interest" description="Disordered" evidence="1">
    <location>
        <begin position="1"/>
        <end position="51"/>
    </location>
</feature>
<evidence type="ECO:0000313" key="3">
    <source>
        <dbReference type="Proteomes" id="UP001501532"/>
    </source>
</evidence>
<dbReference type="Proteomes" id="UP001501532">
    <property type="component" value="Unassembled WGS sequence"/>
</dbReference>
<organism evidence="2 3">
    <name type="scientific">Streptomyces glomeratus</name>
    <dbReference type="NCBI Taxonomy" id="284452"/>
    <lineage>
        <taxon>Bacteria</taxon>
        <taxon>Bacillati</taxon>
        <taxon>Actinomycetota</taxon>
        <taxon>Actinomycetes</taxon>
        <taxon>Kitasatosporales</taxon>
        <taxon>Streptomycetaceae</taxon>
        <taxon>Streptomyces</taxon>
    </lineage>
</organism>
<sequence length="95" mass="9920">MGGLTIPWYKHAPAPPKPAHYDEHSYKPGENSIPLTEGASIGKPGKSALNDAIRASDPGRDANPNVPFVDNALLLEGLVPSASPVRHVTALSGSE</sequence>
<accession>A0ABP6LDQ8</accession>